<reference evidence="3" key="1">
    <citation type="journal article" date="2019" name="Int. J. Syst. Evol. Microbiol.">
        <title>The Global Catalogue of Microorganisms (GCM) 10K type strain sequencing project: providing services to taxonomists for standard genome sequencing and annotation.</title>
        <authorList>
            <consortium name="The Broad Institute Genomics Platform"/>
            <consortium name="The Broad Institute Genome Sequencing Center for Infectious Disease"/>
            <person name="Wu L."/>
            <person name="Ma J."/>
        </authorList>
    </citation>
    <scope>NUCLEOTIDE SEQUENCE [LARGE SCALE GENOMIC DNA]</scope>
    <source>
        <strain evidence="3">CCUG 58728</strain>
    </source>
</reference>
<keyword evidence="1" id="KW-0812">Transmembrane</keyword>
<keyword evidence="1" id="KW-0472">Membrane</keyword>
<dbReference type="Pfam" id="PF05437">
    <property type="entry name" value="AzlD"/>
    <property type="match status" value="1"/>
</dbReference>
<gene>
    <name evidence="2" type="ORF">ACFOSE_00600</name>
</gene>
<dbReference type="EMBL" id="JBHSAC010000005">
    <property type="protein sequence ID" value="MFC3931307.1"/>
    <property type="molecule type" value="Genomic_DNA"/>
</dbReference>
<accession>A0ABV8CYT1</accession>
<dbReference type="Proteomes" id="UP001595901">
    <property type="component" value="Unassembled WGS sequence"/>
</dbReference>
<keyword evidence="3" id="KW-1185">Reference proteome</keyword>
<dbReference type="InterPro" id="IPR008407">
    <property type="entry name" value="Brnchd-chn_aa_trnsp_AzlD"/>
</dbReference>
<feature type="transmembrane region" description="Helical" evidence="1">
    <location>
        <begin position="90"/>
        <end position="107"/>
    </location>
</feature>
<dbReference type="RefSeq" id="WP_380429135.1">
    <property type="nucleotide sequence ID" value="NZ_JBHSAC010000005.1"/>
</dbReference>
<protein>
    <submittedName>
        <fullName evidence="2">AzlD domain-containing protein</fullName>
    </submittedName>
</protein>
<evidence type="ECO:0000256" key="1">
    <source>
        <dbReference type="SAM" id="Phobius"/>
    </source>
</evidence>
<sequence>MAITNYVLIAILLGFLVSWIPRVAPFILAKYHSLPDLVLHFLNYLPITILFALTLSSLLTEKIGHLPRLNSLEALAALPTLFVAVRTRKLLYAVLTGIISMALLRLAF</sequence>
<evidence type="ECO:0000313" key="3">
    <source>
        <dbReference type="Proteomes" id="UP001595901"/>
    </source>
</evidence>
<keyword evidence="1" id="KW-1133">Transmembrane helix</keyword>
<name>A0ABV8CYT1_9STRE</name>
<evidence type="ECO:0000313" key="2">
    <source>
        <dbReference type="EMBL" id="MFC3931307.1"/>
    </source>
</evidence>
<proteinExistence type="predicted"/>
<comment type="caution">
    <text evidence="2">The sequence shown here is derived from an EMBL/GenBank/DDBJ whole genome shotgun (WGS) entry which is preliminary data.</text>
</comment>
<feature type="transmembrane region" description="Helical" evidence="1">
    <location>
        <begin position="41"/>
        <end position="59"/>
    </location>
</feature>
<organism evidence="2 3">
    <name type="scientific">Streptococcus dentapri</name>
    <dbReference type="NCBI Taxonomy" id="573564"/>
    <lineage>
        <taxon>Bacteria</taxon>
        <taxon>Bacillati</taxon>
        <taxon>Bacillota</taxon>
        <taxon>Bacilli</taxon>
        <taxon>Lactobacillales</taxon>
        <taxon>Streptococcaceae</taxon>
        <taxon>Streptococcus</taxon>
    </lineage>
</organism>